<keyword evidence="7" id="KW-1015">Disulfide bond</keyword>
<dbReference type="Gene3D" id="3.50.50.60">
    <property type="entry name" value="FAD/NAD(P)-binding domain"/>
    <property type="match status" value="2"/>
</dbReference>
<evidence type="ECO:0000259" key="15">
    <source>
        <dbReference type="Pfam" id="PF07992"/>
    </source>
</evidence>
<proteinExistence type="inferred from homology"/>
<feature type="binding site" evidence="11">
    <location>
        <position position="312"/>
    </location>
    <ligand>
        <name>FAD</name>
        <dbReference type="ChEBI" id="CHEBI:57692"/>
    </ligand>
</feature>
<feature type="binding site" evidence="11">
    <location>
        <position position="54"/>
    </location>
    <ligand>
        <name>FAD</name>
        <dbReference type="ChEBI" id="CHEBI:57692"/>
    </ligand>
</feature>
<feature type="domain" description="Pyridine nucleotide-disulphide oxidoreductase dimerisation" evidence="14">
    <location>
        <begin position="346"/>
        <end position="455"/>
    </location>
</feature>
<evidence type="ECO:0000256" key="4">
    <source>
        <dbReference type="ARBA" id="ARBA00022827"/>
    </source>
</evidence>
<evidence type="ECO:0000256" key="5">
    <source>
        <dbReference type="ARBA" id="ARBA00023002"/>
    </source>
</evidence>
<comment type="miscellaneous">
    <text evidence="13">The active site is a redox-active disulfide bond.</text>
</comment>
<comment type="similarity">
    <text evidence="1 13">Belongs to the class-I pyridine nucleotide-disulfide oxidoreductase family.</text>
</comment>
<dbReference type="GO" id="GO:0045252">
    <property type="term" value="C:oxoglutarate dehydrogenase complex"/>
    <property type="evidence" value="ECO:0007669"/>
    <property type="project" value="TreeGrafter"/>
</dbReference>
<dbReference type="InterPro" id="IPR012999">
    <property type="entry name" value="Pyr_OxRdtase_I_AS"/>
</dbReference>
<feature type="binding site" evidence="11">
    <location>
        <position position="203"/>
    </location>
    <ligand>
        <name>NAD(+)</name>
        <dbReference type="ChEBI" id="CHEBI:57540"/>
    </ligand>
</feature>
<dbReference type="InterPro" id="IPR004099">
    <property type="entry name" value="Pyr_nucl-diS_OxRdtase_dimer"/>
</dbReference>
<dbReference type="InterPro" id="IPR006258">
    <property type="entry name" value="Lipoamide_DH"/>
</dbReference>
<comment type="catalytic activity">
    <reaction evidence="9 13">
        <text>N(6)-[(R)-dihydrolipoyl]-L-lysyl-[protein] + NAD(+) = N(6)-[(R)-lipoyl]-L-lysyl-[protein] + NADH + H(+)</text>
        <dbReference type="Rhea" id="RHEA:15045"/>
        <dbReference type="Rhea" id="RHEA-COMP:10474"/>
        <dbReference type="Rhea" id="RHEA-COMP:10475"/>
        <dbReference type="ChEBI" id="CHEBI:15378"/>
        <dbReference type="ChEBI" id="CHEBI:57540"/>
        <dbReference type="ChEBI" id="CHEBI:57945"/>
        <dbReference type="ChEBI" id="CHEBI:83099"/>
        <dbReference type="ChEBI" id="CHEBI:83100"/>
        <dbReference type="EC" id="1.8.1.4"/>
    </reaction>
</comment>
<evidence type="ECO:0000313" key="16">
    <source>
        <dbReference type="EMBL" id="PCI75593.1"/>
    </source>
</evidence>
<dbReference type="InterPro" id="IPR036188">
    <property type="entry name" value="FAD/NAD-bd_sf"/>
</dbReference>
<dbReference type="SUPFAM" id="SSF55424">
    <property type="entry name" value="FAD/NAD-linked reductases, dimerisation (C-terminal) domain"/>
    <property type="match status" value="1"/>
</dbReference>
<dbReference type="Gene3D" id="3.30.390.30">
    <property type="match status" value="1"/>
</dbReference>
<dbReference type="PIRSF" id="PIRSF000350">
    <property type="entry name" value="Mercury_reductase_MerA"/>
    <property type="match status" value="1"/>
</dbReference>
<dbReference type="InterPro" id="IPR001100">
    <property type="entry name" value="Pyr_nuc-diS_OxRdtase"/>
</dbReference>
<evidence type="ECO:0000256" key="3">
    <source>
        <dbReference type="ARBA" id="ARBA00022630"/>
    </source>
</evidence>
<evidence type="ECO:0000256" key="1">
    <source>
        <dbReference type="ARBA" id="ARBA00007532"/>
    </source>
</evidence>
<dbReference type="PANTHER" id="PTHR22912">
    <property type="entry name" value="DISULFIDE OXIDOREDUCTASE"/>
    <property type="match status" value="1"/>
</dbReference>
<keyword evidence="6 11" id="KW-0520">NAD</keyword>
<dbReference type="Pfam" id="PF02852">
    <property type="entry name" value="Pyr_redox_dim"/>
    <property type="match status" value="1"/>
</dbReference>
<evidence type="ECO:0000256" key="7">
    <source>
        <dbReference type="ARBA" id="ARBA00023157"/>
    </source>
</evidence>
<feature type="active site" description="Proton acceptor" evidence="10">
    <location>
        <position position="444"/>
    </location>
</feature>
<protein>
    <recommendedName>
        <fullName evidence="2 13">Dihydrolipoyl dehydrogenase</fullName>
        <ecNumber evidence="2 13">1.8.1.4</ecNumber>
    </recommendedName>
</protein>
<comment type="cofactor">
    <cofactor evidence="11 13">
        <name>FAD</name>
        <dbReference type="ChEBI" id="CHEBI:57692"/>
    </cofactor>
    <text evidence="11 13">Binds 1 FAD per subunit.</text>
</comment>
<dbReference type="EMBL" id="NVUK01000044">
    <property type="protein sequence ID" value="PCI75593.1"/>
    <property type="molecule type" value="Genomic_DNA"/>
</dbReference>
<organism evidence="16 17">
    <name type="scientific">Aerophobetes bacterium</name>
    <dbReference type="NCBI Taxonomy" id="2030807"/>
    <lineage>
        <taxon>Bacteria</taxon>
        <taxon>Candidatus Aerophobota</taxon>
    </lineage>
</organism>
<dbReference type="GO" id="GO:0004148">
    <property type="term" value="F:dihydrolipoyl dehydrogenase (NADH) activity"/>
    <property type="evidence" value="ECO:0007669"/>
    <property type="project" value="UniProtKB-EC"/>
</dbReference>
<evidence type="ECO:0000256" key="9">
    <source>
        <dbReference type="ARBA" id="ARBA00049187"/>
    </source>
</evidence>
<feature type="binding site" evidence="11">
    <location>
        <begin position="318"/>
        <end position="321"/>
    </location>
    <ligand>
        <name>FAD</name>
        <dbReference type="ChEBI" id="CHEBI:57692"/>
    </ligand>
</feature>
<evidence type="ECO:0000256" key="6">
    <source>
        <dbReference type="ARBA" id="ARBA00023027"/>
    </source>
</evidence>
<dbReference type="EC" id="1.8.1.4" evidence="2 13"/>
<dbReference type="PRINTS" id="PR00368">
    <property type="entry name" value="FADPNR"/>
</dbReference>
<feature type="binding site" evidence="11">
    <location>
        <begin position="180"/>
        <end position="187"/>
    </location>
    <ligand>
        <name>NAD(+)</name>
        <dbReference type="ChEBI" id="CHEBI:57540"/>
    </ligand>
</feature>
<feature type="binding site" evidence="11">
    <location>
        <begin position="143"/>
        <end position="145"/>
    </location>
    <ligand>
        <name>FAD</name>
        <dbReference type="ChEBI" id="CHEBI:57692"/>
    </ligand>
</feature>
<evidence type="ECO:0000256" key="12">
    <source>
        <dbReference type="PIRSR" id="PIRSR000350-4"/>
    </source>
</evidence>
<dbReference type="InterPro" id="IPR023753">
    <property type="entry name" value="FAD/NAD-binding_dom"/>
</dbReference>
<keyword evidence="4 11" id="KW-0274">FAD</keyword>
<keyword evidence="3 13" id="KW-0285">Flavoprotein</keyword>
<feature type="binding site" evidence="11">
    <location>
        <position position="271"/>
    </location>
    <ligand>
        <name>NAD(+)</name>
        <dbReference type="ChEBI" id="CHEBI:57540"/>
    </ligand>
</feature>
<evidence type="ECO:0000256" key="2">
    <source>
        <dbReference type="ARBA" id="ARBA00012608"/>
    </source>
</evidence>
<evidence type="ECO:0000256" key="13">
    <source>
        <dbReference type="RuleBase" id="RU003692"/>
    </source>
</evidence>
<feature type="disulfide bond" description="Redox-active" evidence="12">
    <location>
        <begin position="45"/>
        <end position="50"/>
    </location>
</feature>
<sequence length="465" mass="49487">MTQDLKEYDLIVVGSGPGGYVGAIRAAQLGLKTLCIEAQNLGGTCLNVGCIPSKCLLHSSELFYNIKHHAKEHGIEVDNPRYDFAKMMERKEGVIQTFRAGIEALLKKNKIDLMLGKPATFKDAHTLDVGGVIVKGRHIMLATGSSVASLPFLSIDEEKIISSAKALSLDHVPASMVVIGAGYIGVELGSVYARLGTKVQFVEFFDRVCPGIDPALSIELKKALEKQGMEFKLSTKVTDVTVDKKGCTVTVESSTGGQEKLSSDIVLVSVGRKPNIEGLGLDSIGVTLSSEGGVMINDQFKTNLDHIYAIGDIVDGPMLAHKAEEEGAAVAEIIAGEKPVIDYTVIPSVIYTSPEVACCGLSEQDAKDLGLSIKTAKFPFKANSRAKAVGSDEGFVKLIVESASLVIIGAHMIGPQVGELIGELALAIQEKVTAPRLSSLCHAHPTLSEALKEAALQIEKRAIHM</sequence>
<dbReference type="Proteomes" id="UP000218775">
    <property type="component" value="Unassembled WGS sequence"/>
</dbReference>
<accession>A0A2A4WZ23</accession>
<evidence type="ECO:0000259" key="14">
    <source>
        <dbReference type="Pfam" id="PF02852"/>
    </source>
</evidence>
<dbReference type="PANTHER" id="PTHR22912:SF151">
    <property type="entry name" value="DIHYDROLIPOYL DEHYDROGENASE, MITOCHONDRIAL"/>
    <property type="match status" value="1"/>
</dbReference>
<evidence type="ECO:0000313" key="17">
    <source>
        <dbReference type="Proteomes" id="UP000218775"/>
    </source>
</evidence>
<dbReference type="SUPFAM" id="SSF51905">
    <property type="entry name" value="FAD/NAD(P)-binding domain"/>
    <property type="match status" value="1"/>
</dbReference>
<dbReference type="PRINTS" id="PR00411">
    <property type="entry name" value="PNDRDTASEI"/>
</dbReference>
<dbReference type="InterPro" id="IPR050151">
    <property type="entry name" value="Class-I_Pyr_Nuc-Dis_Oxidored"/>
</dbReference>
<gene>
    <name evidence="16" type="primary">lpdA</name>
    <name evidence="16" type="ORF">COB21_05475</name>
</gene>
<dbReference type="PROSITE" id="PS00076">
    <property type="entry name" value="PYRIDINE_REDOX_1"/>
    <property type="match status" value="1"/>
</dbReference>
<name>A0A2A4WZ23_UNCAE</name>
<keyword evidence="5 13" id="KW-0560">Oxidoreductase</keyword>
<keyword evidence="8 13" id="KW-0676">Redox-active center</keyword>
<evidence type="ECO:0000256" key="11">
    <source>
        <dbReference type="PIRSR" id="PIRSR000350-3"/>
    </source>
</evidence>
<evidence type="ECO:0000256" key="8">
    <source>
        <dbReference type="ARBA" id="ARBA00023284"/>
    </source>
</evidence>
<dbReference type="GO" id="GO:0006103">
    <property type="term" value="P:2-oxoglutarate metabolic process"/>
    <property type="evidence" value="ECO:0007669"/>
    <property type="project" value="TreeGrafter"/>
</dbReference>
<comment type="caution">
    <text evidence="16">The sequence shown here is derived from an EMBL/GenBank/DDBJ whole genome shotgun (WGS) entry which is preliminary data.</text>
</comment>
<dbReference type="InterPro" id="IPR016156">
    <property type="entry name" value="FAD/NAD-linked_Rdtase_dimer_sf"/>
</dbReference>
<dbReference type="NCBIfam" id="TIGR01350">
    <property type="entry name" value="lipoamide_DH"/>
    <property type="match status" value="1"/>
</dbReference>
<dbReference type="AlphaFoldDB" id="A0A2A4WZ23"/>
<dbReference type="GO" id="GO:0050660">
    <property type="term" value="F:flavin adenine dinucleotide binding"/>
    <property type="evidence" value="ECO:0007669"/>
    <property type="project" value="InterPro"/>
</dbReference>
<reference evidence="17" key="1">
    <citation type="submission" date="2017-08" db="EMBL/GenBank/DDBJ databases">
        <title>A dynamic microbial community with high functional redundancy inhabits the cold, oxic subseafloor aquifer.</title>
        <authorList>
            <person name="Tully B.J."/>
            <person name="Wheat C.G."/>
            <person name="Glazer B.T."/>
            <person name="Huber J.A."/>
        </authorList>
    </citation>
    <scope>NUCLEOTIDE SEQUENCE [LARGE SCALE GENOMIC DNA]</scope>
</reference>
<dbReference type="Pfam" id="PF07992">
    <property type="entry name" value="Pyr_redox_2"/>
    <property type="match status" value="1"/>
</dbReference>
<feature type="domain" description="FAD/NAD(P)-binding" evidence="15">
    <location>
        <begin position="8"/>
        <end position="327"/>
    </location>
</feature>
<keyword evidence="11" id="KW-0547">Nucleotide-binding</keyword>
<dbReference type="FunFam" id="3.30.390.30:FF:000001">
    <property type="entry name" value="Dihydrolipoyl dehydrogenase"/>
    <property type="match status" value="1"/>
</dbReference>
<evidence type="ECO:0000256" key="10">
    <source>
        <dbReference type="PIRSR" id="PIRSR000350-2"/>
    </source>
</evidence>